<dbReference type="AlphaFoldDB" id="A0A9W9ECR6"/>
<name>A0A9W9ECR6_9HYPO</name>
<accession>A0A9W9ECR6</accession>
<evidence type="ECO:0000256" key="1">
    <source>
        <dbReference type="SAM" id="MobiDB-lite"/>
    </source>
</evidence>
<dbReference type="RefSeq" id="XP_056033273.1">
    <property type="nucleotide sequence ID" value="XM_056167957.1"/>
</dbReference>
<protein>
    <submittedName>
        <fullName evidence="2">Uncharacterized protein</fullName>
    </submittedName>
</protein>
<evidence type="ECO:0000313" key="2">
    <source>
        <dbReference type="EMBL" id="KAJ4864217.1"/>
    </source>
</evidence>
<evidence type="ECO:0000313" key="3">
    <source>
        <dbReference type="Proteomes" id="UP001140511"/>
    </source>
</evidence>
<dbReference type="GeneID" id="80862645"/>
<feature type="region of interest" description="Disordered" evidence="1">
    <location>
        <begin position="1"/>
        <end position="29"/>
    </location>
</feature>
<feature type="compositionally biased region" description="Polar residues" evidence="1">
    <location>
        <begin position="1"/>
        <end position="17"/>
    </location>
</feature>
<dbReference type="EMBL" id="JAOPEN010000001">
    <property type="protein sequence ID" value="KAJ4864217.1"/>
    <property type="molecule type" value="Genomic_DNA"/>
</dbReference>
<gene>
    <name evidence="2" type="ORF">T069G_00747</name>
</gene>
<comment type="caution">
    <text evidence="2">The sequence shown here is derived from an EMBL/GenBank/DDBJ whole genome shotgun (WGS) entry which is preliminary data.</text>
</comment>
<sequence>MDVDSPSNQPVTTGSNETDTEIREKKRQEFQQARKELRELVEDLPDGLDGLAGDITHFEEELGCDVYAIEKEHQSSEERYKDALGEFKRRWNDAKKNFEQPFYFYCQQAAQDAVVELLYSPVEAFMTEFQTLQQASEVEINHPEVSFKKDLNSLRERLEERKWTALCLKEKLGETVEKLENACKRVDELEKLAKQ</sequence>
<keyword evidence="3" id="KW-1185">Reference proteome</keyword>
<dbReference type="Proteomes" id="UP001140511">
    <property type="component" value="Unassembled WGS sequence"/>
</dbReference>
<reference evidence="2" key="1">
    <citation type="submission" date="2022-09" db="EMBL/GenBank/DDBJ databases">
        <title>Chromosome-level assembly of Trichoderma breve T069, a fungus used in development of biopesticide product.</title>
        <authorList>
            <person name="Lin R."/>
            <person name="Liu T."/>
        </authorList>
    </citation>
    <scope>NUCLEOTIDE SEQUENCE</scope>
    <source>
        <strain evidence="2">T069</strain>
    </source>
</reference>
<feature type="compositionally biased region" description="Basic and acidic residues" evidence="1">
    <location>
        <begin position="20"/>
        <end position="29"/>
    </location>
</feature>
<organism evidence="2 3">
    <name type="scientific">Trichoderma breve</name>
    <dbReference type="NCBI Taxonomy" id="2034170"/>
    <lineage>
        <taxon>Eukaryota</taxon>
        <taxon>Fungi</taxon>
        <taxon>Dikarya</taxon>
        <taxon>Ascomycota</taxon>
        <taxon>Pezizomycotina</taxon>
        <taxon>Sordariomycetes</taxon>
        <taxon>Hypocreomycetidae</taxon>
        <taxon>Hypocreales</taxon>
        <taxon>Hypocreaceae</taxon>
        <taxon>Trichoderma</taxon>
    </lineage>
</organism>
<proteinExistence type="predicted"/>